<dbReference type="KEGG" id="tcd:AAIA72_01410"/>
<evidence type="ECO:0000256" key="1">
    <source>
        <dbReference type="ARBA" id="ARBA00010790"/>
    </source>
</evidence>
<feature type="domain" description="Glucose-methanol-choline oxidoreductase C-terminal" evidence="7">
    <location>
        <begin position="390"/>
        <end position="450"/>
    </location>
</feature>
<proteinExistence type="inferred from homology"/>
<dbReference type="GO" id="GO:0016614">
    <property type="term" value="F:oxidoreductase activity, acting on CH-OH group of donors"/>
    <property type="evidence" value="ECO:0007669"/>
    <property type="project" value="InterPro"/>
</dbReference>
<accession>A0AB39UWF8</accession>
<organism evidence="8">
    <name type="scientific">Thermohahella caldifontis</name>
    <dbReference type="NCBI Taxonomy" id="3142973"/>
    <lineage>
        <taxon>Bacteria</taxon>
        <taxon>Pseudomonadati</taxon>
        <taxon>Pseudomonadota</taxon>
        <taxon>Gammaproteobacteria</taxon>
        <taxon>Oceanospirillales</taxon>
        <taxon>Hahellaceae</taxon>
        <taxon>Thermohahella</taxon>
    </lineage>
</organism>
<evidence type="ECO:0000256" key="3">
    <source>
        <dbReference type="ARBA" id="ARBA00022827"/>
    </source>
</evidence>
<dbReference type="GO" id="GO:0050660">
    <property type="term" value="F:flavin adenine dinucleotide binding"/>
    <property type="evidence" value="ECO:0007669"/>
    <property type="project" value="InterPro"/>
</dbReference>
<evidence type="ECO:0000256" key="5">
    <source>
        <dbReference type="PIRSR" id="PIRSR000137-2"/>
    </source>
</evidence>
<dbReference type="PIRSF" id="PIRSF000137">
    <property type="entry name" value="Alcohol_oxidase"/>
    <property type="match status" value="1"/>
</dbReference>
<comment type="cofactor">
    <cofactor evidence="5">
        <name>FAD</name>
        <dbReference type="ChEBI" id="CHEBI:57692"/>
    </cofactor>
</comment>
<feature type="domain" description="Glucose-methanol-choline oxidoreductase N-terminal" evidence="6">
    <location>
        <begin position="54"/>
        <end position="265"/>
    </location>
</feature>
<comment type="similarity">
    <text evidence="1">Belongs to the GMC oxidoreductase family.</text>
</comment>
<dbReference type="Pfam" id="PF13450">
    <property type="entry name" value="NAD_binding_8"/>
    <property type="match status" value="1"/>
</dbReference>
<keyword evidence="3 5" id="KW-0274">FAD</keyword>
<feature type="binding site" evidence="5">
    <location>
        <position position="204"/>
    </location>
    <ligand>
        <name>FAD</name>
        <dbReference type="ChEBI" id="CHEBI:57692"/>
    </ligand>
</feature>
<dbReference type="PANTHER" id="PTHR46056:SF12">
    <property type="entry name" value="LONG-CHAIN-ALCOHOL OXIDASE"/>
    <property type="match status" value="1"/>
</dbReference>
<dbReference type="PANTHER" id="PTHR46056">
    <property type="entry name" value="LONG-CHAIN-ALCOHOL OXIDASE"/>
    <property type="match status" value="1"/>
</dbReference>
<dbReference type="Pfam" id="PF00732">
    <property type="entry name" value="GMC_oxred_N"/>
    <property type="match status" value="1"/>
</dbReference>
<evidence type="ECO:0000313" key="8">
    <source>
        <dbReference type="EMBL" id="XDT72669.1"/>
    </source>
</evidence>
<name>A0AB39UWF8_9GAMM</name>
<evidence type="ECO:0000259" key="7">
    <source>
        <dbReference type="Pfam" id="PF05199"/>
    </source>
</evidence>
<protein>
    <submittedName>
        <fullName evidence="8">GMC family oxidoreductase</fullName>
    </submittedName>
</protein>
<keyword evidence="4" id="KW-0560">Oxidoreductase</keyword>
<gene>
    <name evidence="8" type="ORF">AAIA72_01410</name>
</gene>
<dbReference type="InterPro" id="IPR012132">
    <property type="entry name" value="GMC_OxRdtase"/>
</dbReference>
<dbReference type="RefSeq" id="WP_369601673.1">
    <property type="nucleotide sequence ID" value="NZ_CP154858.1"/>
</dbReference>
<dbReference type="Pfam" id="PF05199">
    <property type="entry name" value="GMC_oxred_C"/>
    <property type="match status" value="1"/>
</dbReference>
<evidence type="ECO:0000256" key="4">
    <source>
        <dbReference type="ARBA" id="ARBA00023002"/>
    </source>
</evidence>
<dbReference type="Gene3D" id="3.50.50.60">
    <property type="entry name" value="FAD/NAD(P)-binding domain"/>
    <property type="match status" value="2"/>
</dbReference>
<evidence type="ECO:0000256" key="2">
    <source>
        <dbReference type="ARBA" id="ARBA00022630"/>
    </source>
</evidence>
<sequence length="472" mass="51830">MDKFWDYIIIGSGAGGSVLAERLVRAGARCLMLEAGQRYRPEDYPANELHANTRLMWHGGMDMSEDAGLLFLRGKTLGGGTVINQALLDRFDELAWSDWRERSGIDDFSVEAMAPHYEAVESELSLQTIPEQHWNGNARLYVEGFEACGYRWAPLRRGQRGCSPDNDCIQCLGGCRRASKQSMAVTFLPRAEAAGLEILTACHVDRVHPGPHYAVVQGRMRGRPHTWYARKVVLAAGALGTTEILLRSGLARHLPALGQHFWCHPQFMTLAMMRDVVDAHKGALQAVKSDDPRFRQQGFKLENVFAGPIAVSMLKAGFGPAHQRFMKDYRHLACIEVAVRDVTPGTLRLDNQSRLRIHKPLGDPEWARARAGQQAIENIFEAVGAETIDHARLRIGLHLMGGAVMGTDDRTSVVAPDGHVHGMPSLMVADGSLFPSAPGINPSLTIMAMAQRIAGIETGSVSSREQAEEVSA</sequence>
<keyword evidence="2" id="KW-0285">Flavoprotein</keyword>
<reference evidence="8" key="1">
    <citation type="submission" date="2024-05" db="EMBL/GenBank/DDBJ databases">
        <title>Genome sequencing of novel strain.</title>
        <authorList>
            <person name="Ganbat D."/>
            <person name="Ganbat S."/>
            <person name="Lee S.-J."/>
        </authorList>
    </citation>
    <scope>NUCLEOTIDE SEQUENCE</scope>
    <source>
        <strain evidence="8">SMD15-11</strain>
    </source>
</reference>
<dbReference type="InterPro" id="IPR036188">
    <property type="entry name" value="FAD/NAD-bd_sf"/>
</dbReference>
<dbReference type="InterPro" id="IPR000172">
    <property type="entry name" value="GMC_OxRdtase_N"/>
</dbReference>
<dbReference type="AlphaFoldDB" id="A0AB39UWF8"/>
<dbReference type="SUPFAM" id="SSF51905">
    <property type="entry name" value="FAD/NAD(P)-binding domain"/>
    <property type="match status" value="1"/>
</dbReference>
<dbReference type="InterPro" id="IPR007867">
    <property type="entry name" value="GMC_OxRtase_C"/>
</dbReference>
<dbReference type="EMBL" id="CP154858">
    <property type="protein sequence ID" value="XDT72669.1"/>
    <property type="molecule type" value="Genomic_DNA"/>
</dbReference>
<evidence type="ECO:0000259" key="6">
    <source>
        <dbReference type="Pfam" id="PF00732"/>
    </source>
</evidence>